<keyword evidence="11" id="KW-1185">Reference proteome</keyword>
<keyword evidence="6 8" id="KW-1133">Transmembrane helix</keyword>
<reference evidence="10 11" key="1">
    <citation type="submission" date="2019-01" db="EMBL/GenBank/DDBJ databases">
        <title>Sequencing of cultivated peanut Arachis hypogaea provides insights into genome evolution and oil improvement.</title>
        <authorList>
            <person name="Chen X."/>
        </authorList>
    </citation>
    <scope>NUCLEOTIDE SEQUENCE [LARGE SCALE GENOMIC DNA]</scope>
    <source>
        <strain evidence="11">cv. Fuhuasheng</strain>
        <tissue evidence="10">Leaves</tissue>
    </source>
</reference>
<dbReference type="InterPro" id="IPR044173">
    <property type="entry name" value="CASPL"/>
</dbReference>
<keyword evidence="4 8" id="KW-1003">Cell membrane</keyword>
<dbReference type="AlphaFoldDB" id="A0A444XAK5"/>
<dbReference type="Proteomes" id="UP000289738">
    <property type="component" value="Chromosome B10"/>
</dbReference>
<keyword evidence="5 8" id="KW-0812">Transmembrane</keyword>
<evidence type="ECO:0000256" key="7">
    <source>
        <dbReference type="ARBA" id="ARBA00023136"/>
    </source>
</evidence>
<comment type="subcellular location">
    <subcellularLocation>
        <location evidence="1 8">Cell membrane</location>
        <topology evidence="1 8">Multi-pass membrane protein</topology>
    </subcellularLocation>
</comment>
<protein>
    <recommendedName>
        <fullName evidence="8">CASP-like protein</fullName>
    </recommendedName>
</protein>
<dbReference type="GO" id="GO:0005886">
    <property type="term" value="C:plasma membrane"/>
    <property type="evidence" value="ECO:0007669"/>
    <property type="project" value="UniProtKB-SubCell"/>
</dbReference>
<evidence type="ECO:0000256" key="8">
    <source>
        <dbReference type="RuleBase" id="RU361233"/>
    </source>
</evidence>
<keyword evidence="7 8" id="KW-0472">Membrane</keyword>
<feature type="transmembrane region" description="Helical" evidence="8">
    <location>
        <begin position="125"/>
        <end position="151"/>
    </location>
</feature>
<feature type="transmembrane region" description="Helical" evidence="8">
    <location>
        <begin position="82"/>
        <end position="105"/>
    </location>
</feature>
<dbReference type="InterPro" id="IPR006459">
    <property type="entry name" value="CASP/CASPL"/>
</dbReference>
<comment type="caution">
    <text evidence="10">The sequence shown here is derived from an EMBL/GenBank/DDBJ whole genome shotgun (WGS) entry which is preliminary data.</text>
</comment>
<dbReference type="NCBIfam" id="TIGR01569">
    <property type="entry name" value="A_tha_TIGR01569"/>
    <property type="match status" value="1"/>
</dbReference>
<evidence type="ECO:0000313" key="11">
    <source>
        <dbReference type="Proteomes" id="UP000289738"/>
    </source>
</evidence>
<proteinExistence type="inferred from homology"/>
<name>A0A444XAK5_ARAHY</name>
<dbReference type="Pfam" id="PF04535">
    <property type="entry name" value="CASP_dom"/>
    <property type="match status" value="1"/>
</dbReference>
<evidence type="ECO:0000313" key="10">
    <source>
        <dbReference type="EMBL" id="RYQ86716.1"/>
    </source>
</evidence>
<evidence type="ECO:0000256" key="3">
    <source>
        <dbReference type="ARBA" id="ARBA00011489"/>
    </source>
</evidence>
<evidence type="ECO:0000256" key="6">
    <source>
        <dbReference type="ARBA" id="ARBA00022989"/>
    </source>
</evidence>
<sequence length="164" mass="17818">MQSNTTNFGRCMRGFASVATLTAASVMLSAHQTATYTDSSVLVTFGDIPSYWCFVFANYLISAYGTLLVFLPRKSQLWQLVVALDSVLVVILSSSCSAALAVGLIERNGIPHARWESIYHQVPSYCARILSACGIGFVGVVIYLLLLLLALQAEFNSILIDITL</sequence>
<dbReference type="EMBL" id="SDMP01000020">
    <property type="protein sequence ID" value="RYQ86716.1"/>
    <property type="molecule type" value="Genomic_DNA"/>
</dbReference>
<feature type="transmembrane region" description="Helical" evidence="8">
    <location>
        <begin position="49"/>
        <end position="70"/>
    </location>
</feature>
<organism evidence="10 11">
    <name type="scientific">Arachis hypogaea</name>
    <name type="common">Peanut</name>
    <dbReference type="NCBI Taxonomy" id="3818"/>
    <lineage>
        <taxon>Eukaryota</taxon>
        <taxon>Viridiplantae</taxon>
        <taxon>Streptophyta</taxon>
        <taxon>Embryophyta</taxon>
        <taxon>Tracheophyta</taxon>
        <taxon>Spermatophyta</taxon>
        <taxon>Magnoliopsida</taxon>
        <taxon>eudicotyledons</taxon>
        <taxon>Gunneridae</taxon>
        <taxon>Pentapetalae</taxon>
        <taxon>rosids</taxon>
        <taxon>fabids</taxon>
        <taxon>Fabales</taxon>
        <taxon>Fabaceae</taxon>
        <taxon>Papilionoideae</taxon>
        <taxon>50 kb inversion clade</taxon>
        <taxon>dalbergioids sensu lato</taxon>
        <taxon>Dalbergieae</taxon>
        <taxon>Pterocarpus clade</taxon>
        <taxon>Arachis</taxon>
    </lineage>
</organism>
<comment type="caution">
    <text evidence="8">Lacks conserved residue(s) required for the propagation of feature annotation.</text>
</comment>
<dbReference type="STRING" id="3818.A0A444XAK5"/>
<evidence type="ECO:0000256" key="4">
    <source>
        <dbReference type="ARBA" id="ARBA00022475"/>
    </source>
</evidence>
<evidence type="ECO:0000256" key="1">
    <source>
        <dbReference type="ARBA" id="ARBA00004651"/>
    </source>
</evidence>
<evidence type="ECO:0000259" key="9">
    <source>
        <dbReference type="Pfam" id="PF04535"/>
    </source>
</evidence>
<comment type="similarity">
    <text evidence="2 8">Belongs to the Casparian strip membrane proteins (CASP) family.</text>
</comment>
<accession>A0A444XAK5</accession>
<gene>
    <name evidence="10" type="ORF">Ahy_B10g106356</name>
</gene>
<evidence type="ECO:0000256" key="5">
    <source>
        <dbReference type="ARBA" id="ARBA00022692"/>
    </source>
</evidence>
<dbReference type="PANTHER" id="PTHR36488">
    <property type="entry name" value="CASP-LIKE PROTEIN 1U1"/>
    <property type="match status" value="1"/>
</dbReference>
<dbReference type="InterPro" id="IPR006702">
    <property type="entry name" value="CASP_dom"/>
</dbReference>
<comment type="subunit">
    <text evidence="3 8">Homodimer and heterodimers.</text>
</comment>
<feature type="domain" description="Casparian strip membrane protein" evidence="9">
    <location>
        <begin position="7"/>
        <end position="141"/>
    </location>
</feature>
<dbReference type="PANTHER" id="PTHR36488:SF8">
    <property type="entry name" value="CASP-LIKE PROTEIN 1U1"/>
    <property type="match status" value="1"/>
</dbReference>
<evidence type="ECO:0000256" key="2">
    <source>
        <dbReference type="ARBA" id="ARBA00007651"/>
    </source>
</evidence>